<evidence type="ECO:0008006" key="2">
    <source>
        <dbReference type="Google" id="ProtNLM"/>
    </source>
</evidence>
<dbReference type="GO" id="GO:0072354">
    <property type="term" value="F:histone H3T3 kinase activity"/>
    <property type="evidence" value="ECO:0007669"/>
    <property type="project" value="TreeGrafter"/>
</dbReference>
<dbReference type="InterPro" id="IPR011009">
    <property type="entry name" value="Kinase-like_dom_sf"/>
</dbReference>
<protein>
    <recommendedName>
        <fullName evidence="2">Protein kinase domain-containing protein</fullName>
    </recommendedName>
</protein>
<dbReference type="EMBL" id="MN739991">
    <property type="protein sequence ID" value="QHT81775.1"/>
    <property type="molecule type" value="Genomic_DNA"/>
</dbReference>
<accession>A0A6C0HNU9</accession>
<sequence length="332" mass="38665">MIRNLERHNHKENGSNKYNINCLSLETHPDNIEIKKIVKNKSDISILEALINTSKQKNIVNNKSHHKNIVVKIGPTKKTIEKEYKIGKSLEEQNIIGFINYMCLFNCFDNTYYNIKEDIQKPLCSAKHTDENEKAVLIMPYIAEGSIKNFNWTLEKFDILKSVLLQSIMSLFLAYHKLGFLHNDIHLDNILIKKTKKQYIEYEYDTIMKHNGKTNNTNTIKIPTNGYKIVILDFDSSMINLDKDIGIEFYWLNLENMLSRINTDLKTKSGDIINMVDLAKNILSFISKQKQLKGHYFETLKLLDMINTSIIKLINNPINNPINNFTYNPNIF</sequence>
<evidence type="ECO:0000313" key="1">
    <source>
        <dbReference type="EMBL" id="QHT81775.1"/>
    </source>
</evidence>
<dbReference type="GO" id="GO:0035556">
    <property type="term" value="P:intracellular signal transduction"/>
    <property type="evidence" value="ECO:0007669"/>
    <property type="project" value="TreeGrafter"/>
</dbReference>
<dbReference type="GO" id="GO:0005634">
    <property type="term" value="C:nucleus"/>
    <property type="evidence" value="ECO:0007669"/>
    <property type="project" value="TreeGrafter"/>
</dbReference>
<proteinExistence type="predicted"/>
<organism evidence="1">
    <name type="scientific">viral metagenome</name>
    <dbReference type="NCBI Taxonomy" id="1070528"/>
    <lineage>
        <taxon>unclassified sequences</taxon>
        <taxon>metagenomes</taxon>
        <taxon>organismal metagenomes</taxon>
    </lineage>
</organism>
<name>A0A6C0HNU9_9ZZZZ</name>
<dbReference type="Gene3D" id="1.10.510.10">
    <property type="entry name" value="Transferase(Phosphotransferase) domain 1"/>
    <property type="match status" value="1"/>
</dbReference>
<dbReference type="SUPFAM" id="SSF56112">
    <property type="entry name" value="Protein kinase-like (PK-like)"/>
    <property type="match status" value="1"/>
</dbReference>
<dbReference type="GO" id="GO:0000278">
    <property type="term" value="P:mitotic cell cycle"/>
    <property type="evidence" value="ECO:0007669"/>
    <property type="project" value="TreeGrafter"/>
</dbReference>
<reference evidence="1" key="1">
    <citation type="journal article" date="2020" name="Nature">
        <title>Giant virus diversity and host interactions through global metagenomics.</title>
        <authorList>
            <person name="Schulz F."/>
            <person name="Roux S."/>
            <person name="Paez-Espino D."/>
            <person name="Jungbluth S."/>
            <person name="Walsh D.A."/>
            <person name="Denef V.J."/>
            <person name="McMahon K.D."/>
            <person name="Konstantinidis K.T."/>
            <person name="Eloe-Fadrosh E.A."/>
            <person name="Kyrpides N.C."/>
            <person name="Woyke T."/>
        </authorList>
    </citation>
    <scope>NUCLEOTIDE SEQUENCE</scope>
    <source>
        <strain evidence="1">GVMAG-M-3300023184-13</strain>
    </source>
</reference>
<dbReference type="GO" id="GO:0005737">
    <property type="term" value="C:cytoplasm"/>
    <property type="evidence" value="ECO:0007669"/>
    <property type="project" value="TreeGrafter"/>
</dbReference>
<dbReference type="AlphaFoldDB" id="A0A6C0HNU9"/>
<dbReference type="PANTHER" id="PTHR24419:SF18">
    <property type="entry name" value="SERINE_THREONINE-PROTEIN KINASE HASPIN"/>
    <property type="match status" value="1"/>
</dbReference>
<dbReference type="PANTHER" id="PTHR24419">
    <property type="entry name" value="INTERLEUKIN-1 RECEPTOR-ASSOCIATED KINASE"/>
    <property type="match status" value="1"/>
</dbReference>